<gene>
    <name evidence="1" type="ORF">PACLA_8A000277</name>
</gene>
<name>A0A7D9K0V1_PARCT</name>
<dbReference type="Proteomes" id="UP001152795">
    <property type="component" value="Unassembled WGS sequence"/>
</dbReference>
<protein>
    <submittedName>
        <fullName evidence="1">Uncharacterized protein</fullName>
    </submittedName>
</protein>
<keyword evidence="2" id="KW-1185">Reference proteome</keyword>
<dbReference type="OrthoDB" id="8052806at2759"/>
<organism evidence="1 2">
    <name type="scientific">Paramuricea clavata</name>
    <name type="common">Red gorgonian</name>
    <name type="synonym">Violescent sea-whip</name>
    <dbReference type="NCBI Taxonomy" id="317549"/>
    <lineage>
        <taxon>Eukaryota</taxon>
        <taxon>Metazoa</taxon>
        <taxon>Cnidaria</taxon>
        <taxon>Anthozoa</taxon>
        <taxon>Octocorallia</taxon>
        <taxon>Malacalcyonacea</taxon>
        <taxon>Plexauridae</taxon>
        <taxon>Paramuricea</taxon>
    </lineage>
</organism>
<evidence type="ECO:0000313" key="2">
    <source>
        <dbReference type="Proteomes" id="UP001152795"/>
    </source>
</evidence>
<dbReference type="AlphaFoldDB" id="A0A7D9K0V1"/>
<dbReference type="EMBL" id="CACRXK020024504">
    <property type="protein sequence ID" value="CAB4038720.1"/>
    <property type="molecule type" value="Genomic_DNA"/>
</dbReference>
<accession>A0A7D9K0V1</accession>
<proteinExistence type="predicted"/>
<reference evidence="1" key="1">
    <citation type="submission" date="2020-04" db="EMBL/GenBank/DDBJ databases">
        <authorList>
            <person name="Alioto T."/>
            <person name="Alioto T."/>
            <person name="Gomez Garrido J."/>
        </authorList>
    </citation>
    <scope>NUCLEOTIDE SEQUENCE</scope>
    <source>
        <strain evidence="1">A484AB</strain>
    </source>
</reference>
<evidence type="ECO:0000313" key="1">
    <source>
        <dbReference type="EMBL" id="CAB4038720.1"/>
    </source>
</evidence>
<sequence>MEDQKVQGFVEEAPAKPENRESYIPHKEVVREAATSTKLRVVYNASAKATPESPSLNTLSGLGRRKNDEIQILRSTRALFGLAPSPFLLGGVLEAHLDMWKEKRPNDVEEIRRSLYVDEILNDGKHKIERKLP</sequence>
<comment type="caution">
    <text evidence="1">The sequence shown here is derived from an EMBL/GenBank/DDBJ whole genome shotgun (WGS) entry which is preliminary data.</text>
</comment>